<dbReference type="Gene3D" id="2.60.200.40">
    <property type="match status" value="1"/>
</dbReference>
<dbReference type="InterPro" id="IPR017438">
    <property type="entry name" value="ATP-NAD_kinase_N"/>
</dbReference>
<accession>A0A644Z7R5</accession>
<evidence type="ECO:0000256" key="1">
    <source>
        <dbReference type="ARBA" id="ARBA00001946"/>
    </source>
</evidence>
<dbReference type="GO" id="GO:0004143">
    <property type="term" value="F:ATP-dependent diacylglycerol kinase activity"/>
    <property type="evidence" value="ECO:0007669"/>
    <property type="project" value="TreeGrafter"/>
</dbReference>
<keyword evidence="5" id="KW-0547">Nucleotide-binding</keyword>
<dbReference type="Pfam" id="PF19279">
    <property type="entry name" value="YegS_C"/>
    <property type="match status" value="1"/>
</dbReference>
<comment type="cofactor">
    <cofactor evidence="1">
        <name>Mg(2+)</name>
        <dbReference type="ChEBI" id="CHEBI:18420"/>
    </cofactor>
</comment>
<evidence type="ECO:0000256" key="3">
    <source>
        <dbReference type="ARBA" id="ARBA00022679"/>
    </source>
</evidence>
<evidence type="ECO:0000256" key="2">
    <source>
        <dbReference type="ARBA" id="ARBA00022516"/>
    </source>
</evidence>
<keyword evidence="6 13" id="KW-0418">Kinase</keyword>
<keyword evidence="3 13" id="KW-0808">Transferase</keyword>
<evidence type="ECO:0000256" key="5">
    <source>
        <dbReference type="ARBA" id="ARBA00022741"/>
    </source>
</evidence>
<dbReference type="PANTHER" id="PTHR12358">
    <property type="entry name" value="SPHINGOSINE KINASE"/>
    <property type="match status" value="1"/>
</dbReference>
<dbReference type="InterPro" id="IPR050187">
    <property type="entry name" value="Lipid_Phosphate_FormReg"/>
</dbReference>
<keyword evidence="4" id="KW-0479">Metal-binding</keyword>
<dbReference type="AlphaFoldDB" id="A0A644Z7R5"/>
<dbReference type="GO" id="GO:0046872">
    <property type="term" value="F:metal ion binding"/>
    <property type="evidence" value="ECO:0007669"/>
    <property type="project" value="UniProtKB-KW"/>
</dbReference>
<feature type="domain" description="DAGKc" evidence="12">
    <location>
        <begin position="1"/>
        <end position="131"/>
    </location>
</feature>
<organism evidence="13">
    <name type="scientific">bioreactor metagenome</name>
    <dbReference type="NCBI Taxonomy" id="1076179"/>
    <lineage>
        <taxon>unclassified sequences</taxon>
        <taxon>metagenomes</taxon>
        <taxon>ecological metagenomes</taxon>
    </lineage>
</organism>
<dbReference type="InterPro" id="IPR001206">
    <property type="entry name" value="Diacylglycerol_kinase_cat_dom"/>
</dbReference>
<dbReference type="Pfam" id="PF00781">
    <property type="entry name" value="DAGK_cat"/>
    <property type="match status" value="1"/>
</dbReference>
<dbReference type="PROSITE" id="PS50146">
    <property type="entry name" value="DAGK"/>
    <property type="match status" value="1"/>
</dbReference>
<keyword evidence="9" id="KW-0443">Lipid metabolism</keyword>
<comment type="caution">
    <text evidence="13">The sequence shown here is derived from an EMBL/GenBank/DDBJ whole genome shotgun (WGS) entry which is preliminary data.</text>
</comment>
<dbReference type="NCBIfam" id="TIGR00147">
    <property type="entry name" value="YegS/Rv2252/BmrU family lipid kinase"/>
    <property type="match status" value="1"/>
</dbReference>
<evidence type="ECO:0000256" key="4">
    <source>
        <dbReference type="ARBA" id="ARBA00022723"/>
    </source>
</evidence>
<evidence type="ECO:0000313" key="13">
    <source>
        <dbReference type="EMBL" id="MPM36669.1"/>
    </source>
</evidence>
<evidence type="ECO:0000256" key="9">
    <source>
        <dbReference type="ARBA" id="ARBA00023098"/>
    </source>
</evidence>
<dbReference type="EC" id="2.7.1.-" evidence="13"/>
<evidence type="ECO:0000259" key="12">
    <source>
        <dbReference type="PROSITE" id="PS50146"/>
    </source>
</evidence>
<keyword evidence="10" id="KW-0594">Phospholipid biosynthesis</keyword>
<keyword evidence="11" id="KW-1208">Phospholipid metabolism</keyword>
<dbReference type="InterPro" id="IPR045540">
    <property type="entry name" value="YegS/DAGK_C"/>
</dbReference>
<dbReference type="GO" id="GO:0005524">
    <property type="term" value="F:ATP binding"/>
    <property type="evidence" value="ECO:0007669"/>
    <property type="project" value="UniProtKB-KW"/>
</dbReference>
<dbReference type="InterPro" id="IPR016064">
    <property type="entry name" value="NAD/diacylglycerol_kinase_sf"/>
</dbReference>
<protein>
    <submittedName>
        <fullName evidence="13">Putative lipid kinase</fullName>
        <ecNumber evidence="13">2.7.1.-</ecNumber>
    </submittedName>
</protein>
<name>A0A644Z7R5_9ZZZZ</name>
<sequence>MSSCLLIVNPSSGKERAKEFVPGMKKQLERLFDTVEVKETQKAYDATAFAKQADEEGKTAVFCMGGDGTLNETINGLAQAHKPINFGFIPFGTANDLARALKIPLDPGKAIELLPNARMVNIDLGKINDRYFINIIAAGALPKACEEVSTEEKTRFGVLAYFIKGIKAHADQRVYTFKIESDVGDFTQEASLLAAVLTNSIGSFETAMPGAKVNDGKIHLVVFKNLNMLDTVKIASQIIIGNIDYSKFATVHDIQKARISIIGDEKLSTTVDGEKGPDFPLKLKVLPSFLKVYVPKAEDDE</sequence>
<dbReference type="InterPro" id="IPR005218">
    <property type="entry name" value="Diacylglycerol/lipid_kinase"/>
</dbReference>
<dbReference type="GO" id="GO:0005886">
    <property type="term" value="C:plasma membrane"/>
    <property type="evidence" value="ECO:0007669"/>
    <property type="project" value="TreeGrafter"/>
</dbReference>
<dbReference type="Gene3D" id="3.40.50.10330">
    <property type="entry name" value="Probable inorganic polyphosphate/atp-NAD kinase, domain 1"/>
    <property type="match status" value="1"/>
</dbReference>
<dbReference type="EMBL" id="VSSQ01007684">
    <property type="protein sequence ID" value="MPM36669.1"/>
    <property type="molecule type" value="Genomic_DNA"/>
</dbReference>
<dbReference type="SUPFAM" id="SSF111331">
    <property type="entry name" value="NAD kinase/diacylglycerol kinase-like"/>
    <property type="match status" value="1"/>
</dbReference>
<keyword evidence="2" id="KW-0444">Lipid biosynthesis</keyword>
<evidence type="ECO:0000256" key="11">
    <source>
        <dbReference type="ARBA" id="ARBA00023264"/>
    </source>
</evidence>
<gene>
    <name evidence="13" type="ORF">SDC9_83268</name>
</gene>
<reference evidence="13" key="1">
    <citation type="submission" date="2019-08" db="EMBL/GenBank/DDBJ databases">
        <authorList>
            <person name="Kucharzyk K."/>
            <person name="Murdoch R.W."/>
            <person name="Higgins S."/>
            <person name="Loffler F."/>
        </authorList>
    </citation>
    <scope>NUCLEOTIDE SEQUENCE</scope>
</reference>
<evidence type="ECO:0000256" key="10">
    <source>
        <dbReference type="ARBA" id="ARBA00023209"/>
    </source>
</evidence>
<keyword evidence="8" id="KW-0460">Magnesium</keyword>
<proteinExistence type="predicted"/>
<evidence type="ECO:0000256" key="6">
    <source>
        <dbReference type="ARBA" id="ARBA00022777"/>
    </source>
</evidence>
<keyword evidence="7" id="KW-0067">ATP-binding</keyword>
<dbReference type="SMART" id="SM00046">
    <property type="entry name" value="DAGKc"/>
    <property type="match status" value="1"/>
</dbReference>
<dbReference type="GO" id="GO:0008654">
    <property type="term" value="P:phospholipid biosynthetic process"/>
    <property type="evidence" value="ECO:0007669"/>
    <property type="project" value="UniProtKB-KW"/>
</dbReference>
<evidence type="ECO:0000256" key="8">
    <source>
        <dbReference type="ARBA" id="ARBA00022842"/>
    </source>
</evidence>
<dbReference type="PANTHER" id="PTHR12358:SF106">
    <property type="entry name" value="LIPID KINASE YEGS"/>
    <property type="match status" value="1"/>
</dbReference>
<evidence type="ECO:0000256" key="7">
    <source>
        <dbReference type="ARBA" id="ARBA00022840"/>
    </source>
</evidence>